<name>A0A090U3B3_9VIBR</name>
<evidence type="ECO:0000313" key="1">
    <source>
        <dbReference type="EMBL" id="GAL37432.1"/>
    </source>
</evidence>
<proteinExistence type="predicted"/>
<dbReference type="Proteomes" id="UP000029224">
    <property type="component" value="Unassembled WGS sequence"/>
</dbReference>
<dbReference type="AlphaFoldDB" id="A0A090U3B3"/>
<organism evidence="1 2">
    <name type="scientific">Vibrio maritimus</name>
    <dbReference type="NCBI Taxonomy" id="990268"/>
    <lineage>
        <taxon>Bacteria</taxon>
        <taxon>Pseudomonadati</taxon>
        <taxon>Pseudomonadota</taxon>
        <taxon>Gammaproteobacteria</taxon>
        <taxon>Vibrionales</taxon>
        <taxon>Vibrionaceae</taxon>
        <taxon>Vibrio</taxon>
    </lineage>
</organism>
<gene>
    <name evidence="1" type="ORF">JCM19240_1368</name>
</gene>
<accession>A0A090U3B3</accession>
<comment type="caution">
    <text evidence="1">The sequence shown here is derived from an EMBL/GenBank/DDBJ whole genome shotgun (WGS) entry which is preliminary data.</text>
</comment>
<keyword evidence="2" id="KW-1185">Reference proteome</keyword>
<evidence type="ECO:0000313" key="2">
    <source>
        <dbReference type="Proteomes" id="UP000029224"/>
    </source>
</evidence>
<reference evidence="1 2" key="2">
    <citation type="submission" date="2014-09" db="EMBL/GenBank/DDBJ databases">
        <authorList>
            <consortium name="NBRP consortium"/>
            <person name="Sawabe T."/>
            <person name="Meirelles P."/>
            <person name="Nakanishi M."/>
            <person name="Sayaka M."/>
            <person name="Hattori M."/>
            <person name="Ohkuma M."/>
        </authorList>
    </citation>
    <scope>NUCLEOTIDE SEQUENCE [LARGE SCALE GENOMIC DNA]</scope>
    <source>
        <strain evidence="1 2">JCM 19240</strain>
    </source>
</reference>
<sequence length="38" mass="4107">MLSSLIGLGQLKRELTLPSSLSGEEAGKQVLDYLEQTT</sequence>
<protein>
    <submittedName>
        <fullName evidence="1">Uncharacterized protein</fullName>
    </submittedName>
</protein>
<dbReference type="EMBL" id="BBMT01000017">
    <property type="protein sequence ID" value="GAL37432.1"/>
    <property type="molecule type" value="Genomic_DNA"/>
</dbReference>
<reference evidence="1 2" key="1">
    <citation type="submission" date="2014-09" db="EMBL/GenBank/DDBJ databases">
        <title>Vibrio maritimus JCM 19240. (C210) whole genome shotgun sequence.</title>
        <authorList>
            <person name="Sawabe T."/>
            <person name="Meirelles P."/>
            <person name="Nakanishi M."/>
            <person name="Sayaka M."/>
            <person name="Hattori M."/>
            <person name="Ohkuma M."/>
        </authorList>
    </citation>
    <scope>NUCLEOTIDE SEQUENCE [LARGE SCALE GENOMIC DNA]</scope>
    <source>
        <strain evidence="1 2">JCM 19240</strain>
    </source>
</reference>